<dbReference type="Gene3D" id="2.80.10.50">
    <property type="match status" value="1"/>
</dbReference>
<dbReference type="SUPFAM" id="SSF53955">
    <property type="entry name" value="Lysozyme-like"/>
    <property type="match status" value="2"/>
</dbReference>
<proteinExistence type="predicted"/>
<dbReference type="SUPFAM" id="SSF50370">
    <property type="entry name" value="Ricin B-like lectins"/>
    <property type="match status" value="1"/>
</dbReference>
<keyword evidence="4" id="KW-1185">Reference proteome</keyword>
<dbReference type="InterPro" id="IPR023346">
    <property type="entry name" value="Lysozyme-like_dom_sf"/>
</dbReference>
<accession>A0ABQ3Z1R4</accession>
<sequence length="534" mass="55463">MIRPTRPVVLGVVLALAVLTGAGGFAARQAANAAAPLEGNQLSAADARILVGAASSCSALTPARLAGQVMVASHFGSQPVDDMRDGGATGVAALTPAQWQQNAPWSGADPADRTAAITALAHLMCRLVGQSRAVKLAEDPWRVALAAHRLGMDKVVAAGGIPDPTKDYVDRVARYADWYALQPALGGGPASPAPTAGYQAGGAVTPVPDAYAAAVVDAGKICSGMPPARIAAQIMATSGFDAGKLGPAGEQGIAQFLPQVWSDTVQDADRRSPWDPAAAIPALGRTMCKLLDRAGGQYPPALVAFNPSAATSADAVTKAQAEYAKDGRLQAAKTPTTAPASAPAAKPTSAKPGKTKPTKPARSNQPAVKAADVAGGNYGPYFILNFATKMCVDLSGYGAGPRDGPVTQFTCNKTGDDNQEWTFEPRAVDGDGYQLYWIRNTDDGFCIDPPGAEAVTSGAELSETGCFDQDNQYFRLEPKRTANGFTYYWLRNTVANMCIDVPGPGNGGADLRLALIPCLANDDHDWALVEKTEW</sequence>
<name>A0ABQ3Z1R4_9ACTN</name>
<gene>
    <name evidence="3" type="ORF">Adu01nite_51190</name>
</gene>
<dbReference type="InterPro" id="IPR035992">
    <property type="entry name" value="Ricin_B-like_lectins"/>
</dbReference>
<dbReference type="CDD" id="cd00161">
    <property type="entry name" value="beta-trefoil_Ricin-like"/>
    <property type="match status" value="1"/>
</dbReference>
<dbReference type="Gene3D" id="1.10.530.10">
    <property type="match status" value="2"/>
</dbReference>
<evidence type="ECO:0000256" key="1">
    <source>
        <dbReference type="SAM" id="MobiDB-lite"/>
    </source>
</evidence>
<evidence type="ECO:0000259" key="2">
    <source>
        <dbReference type="Pfam" id="PF14200"/>
    </source>
</evidence>
<dbReference type="Proteomes" id="UP000637628">
    <property type="component" value="Unassembled WGS sequence"/>
</dbReference>
<dbReference type="EMBL" id="BOML01000040">
    <property type="protein sequence ID" value="GIE03769.1"/>
    <property type="molecule type" value="Genomic_DNA"/>
</dbReference>
<dbReference type="InterPro" id="IPR000772">
    <property type="entry name" value="Ricin_B_lectin"/>
</dbReference>
<evidence type="ECO:0000313" key="4">
    <source>
        <dbReference type="Proteomes" id="UP000637628"/>
    </source>
</evidence>
<comment type="caution">
    <text evidence="3">The sequence shown here is derived from an EMBL/GenBank/DDBJ whole genome shotgun (WGS) entry which is preliminary data.</text>
</comment>
<organism evidence="3 4">
    <name type="scientific">Paractinoplanes durhamensis</name>
    <dbReference type="NCBI Taxonomy" id="113563"/>
    <lineage>
        <taxon>Bacteria</taxon>
        <taxon>Bacillati</taxon>
        <taxon>Actinomycetota</taxon>
        <taxon>Actinomycetes</taxon>
        <taxon>Micromonosporales</taxon>
        <taxon>Micromonosporaceae</taxon>
        <taxon>Paractinoplanes</taxon>
    </lineage>
</organism>
<evidence type="ECO:0000313" key="3">
    <source>
        <dbReference type="EMBL" id="GIE03769.1"/>
    </source>
</evidence>
<protein>
    <recommendedName>
        <fullName evidence="2">Ricin B lectin domain-containing protein</fullName>
    </recommendedName>
</protein>
<dbReference type="RefSeq" id="WP_203729971.1">
    <property type="nucleotide sequence ID" value="NZ_BAAATX010000048.1"/>
</dbReference>
<feature type="region of interest" description="Disordered" evidence="1">
    <location>
        <begin position="327"/>
        <end position="368"/>
    </location>
</feature>
<dbReference type="PROSITE" id="PS50231">
    <property type="entry name" value="RICIN_B_LECTIN"/>
    <property type="match status" value="1"/>
</dbReference>
<reference evidence="3 4" key="1">
    <citation type="submission" date="2021-01" db="EMBL/GenBank/DDBJ databases">
        <title>Whole genome shotgun sequence of Actinoplanes durhamensis NBRC 14914.</title>
        <authorList>
            <person name="Komaki H."/>
            <person name="Tamura T."/>
        </authorList>
    </citation>
    <scope>NUCLEOTIDE SEQUENCE [LARGE SCALE GENOMIC DNA]</scope>
    <source>
        <strain evidence="3 4">NBRC 14914</strain>
    </source>
</reference>
<feature type="domain" description="Ricin B lectin" evidence="2">
    <location>
        <begin position="417"/>
        <end position="509"/>
    </location>
</feature>
<dbReference type="Pfam" id="PF14200">
    <property type="entry name" value="RicinB_lectin_2"/>
    <property type="match status" value="1"/>
</dbReference>
<feature type="compositionally biased region" description="Low complexity" evidence="1">
    <location>
        <begin position="331"/>
        <end position="352"/>
    </location>
</feature>